<dbReference type="EMBL" id="FOCL01000003">
    <property type="protein sequence ID" value="SEN49662.1"/>
    <property type="molecule type" value="Genomic_DNA"/>
</dbReference>
<keyword evidence="2" id="KW-1185">Reference proteome</keyword>
<dbReference type="Proteomes" id="UP000198942">
    <property type="component" value="Unassembled WGS sequence"/>
</dbReference>
<reference evidence="2" key="1">
    <citation type="submission" date="2016-10" db="EMBL/GenBank/DDBJ databases">
        <authorList>
            <person name="Varghese N."/>
            <person name="Submissions S."/>
        </authorList>
    </citation>
    <scope>NUCLEOTIDE SEQUENCE [LARGE SCALE GENOMIC DNA]</scope>
    <source>
        <strain evidence="2">Gh-48</strain>
    </source>
</reference>
<dbReference type="OrthoDB" id="790936at2"/>
<sequence>MIVINQEKFDQNLFLTQQYCEKQLQNSDFSVAQILRSFNPEYNGRKLFSFDNVRRLSFAEGSTEVVWSIDPLDEKNEFLYSDLFEKQIAYKKEINPLPNVATAYNGKILVAEIDNVINDGFSEDESDGLIDYNDCPPVDTWFYLSRNNTGRILYAWIPDQFVKLVNDAIEVNMLSIIIWLEDFIAANRHL</sequence>
<dbReference type="AlphaFoldDB" id="A0A1H8GZY4"/>
<dbReference type="STRING" id="551995.SAMN05192574_103342"/>
<evidence type="ECO:0000313" key="2">
    <source>
        <dbReference type="Proteomes" id="UP000198942"/>
    </source>
</evidence>
<dbReference type="RefSeq" id="WP_091210674.1">
    <property type="nucleotide sequence ID" value="NZ_FOCL01000003.1"/>
</dbReference>
<protein>
    <submittedName>
        <fullName evidence="1">Uncharacterized protein</fullName>
    </submittedName>
</protein>
<name>A0A1H8GZY4_9SPHI</name>
<evidence type="ECO:0000313" key="1">
    <source>
        <dbReference type="EMBL" id="SEN49662.1"/>
    </source>
</evidence>
<proteinExistence type="predicted"/>
<accession>A0A1H8GZY4</accession>
<gene>
    <name evidence="1" type="ORF">SAMN05192574_103342</name>
</gene>
<organism evidence="1 2">
    <name type="scientific">Mucilaginibacter gossypiicola</name>
    <dbReference type="NCBI Taxonomy" id="551995"/>
    <lineage>
        <taxon>Bacteria</taxon>
        <taxon>Pseudomonadati</taxon>
        <taxon>Bacteroidota</taxon>
        <taxon>Sphingobacteriia</taxon>
        <taxon>Sphingobacteriales</taxon>
        <taxon>Sphingobacteriaceae</taxon>
        <taxon>Mucilaginibacter</taxon>
    </lineage>
</organism>